<keyword evidence="5 9" id="KW-0798">TonB box</keyword>
<protein>
    <submittedName>
        <fullName evidence="13">TonB-dependent receptor</fullName>
    </submittedName>
</protein>
<evidence type="ECO:0000256" key="5">
    <source>
        <dbReference type="ARBA" id="ARBA00023077"/>
    </source>
</evidence>
<evidence type="ECO:0000256" key="6">
    <source>
        <dbReference type="ARBA" id="ARBA00023136"/>
    </source>
</evidence>
<keyword evidence="2 8" id="KW-0813">Transport</keyword>
<dbReference type="Pfam" id="PF07715">
    <property type="entry name" value="Plug"/>
    <property type="match status" value="1"/>
</dbReference>
<keyword evidence="7 8" id="KW-0998">Cell outer membrane</keyword>
<keyword evidence="10" id="KW-0732">Signal</keyword>
<evidence type="ECO:0000256" key="10">
    <source>
        <dbReference type="SAM" id="SignalP"/>
    </source>
</evidence>
<evidence type="ECO:0000256" key="4">
    <source>
        <dbReference type="ARBA" id="ARBA00022692"/>
    </source>
</evidence>
<comment type="subcellular location">
    <subcellularLocation>
        <location evidence="1 8">Cell outer membrane</location>
        <topology evidence="1 8">Multi-pass membrane protein</topology>
    </subcellularLocation>
</comment>
<dbReference type="InterPro" id="IPR010104">
    <property type="entry name" value="TonB_rcpt_bac"/>
</dbReference>
<comment type="similarity">
    <text evidence="8 9">Belongs to the TonB-dependent receptor family.</text>
</comment>
<sequence>MRRTSLWLGGVCVVAVAATSAEAQTTPPAQSETSVQGEAPAAEDIVVTGYRRSLAEALDVKRETAQFQDSIVATDVAKLPDNNIAESLQRVSGVQIRRALGEGTSVSIRGLRQNRTEINGRTLVNPNGRGVGIAAVADSDYGPLSLFPSEMIGRLDVIKLQGADRVDGSLSGTVDIITRKPFDKVGQLVSVSGSAVYSEQDKRWGYDGSALYSNTFANDTVGILLNATYSNKPVNEDSFNSFIGYTPLTSAFNTVANPKANDPDGDGIPGTYLADFRFQRLREKREKIGGNAAFQWRPSDRFELYGDVAYSHLNTQRTRDWFSVPLSSNAADYTRYTLSDNEILTSGTINQVAQGNAEALKVESDTISSGLGFKWKTEDGRFSVKPEINYSRATMDVTQEFVRVQSVNKYLFAFDVNDGGIPTIAAPAGLDVTAPAQFRYSNVFDNFNRNTGQETAGKIDFAFKPVGSFVPQIDAGLRYSALTTTRDTIQRQVGLAGTTPANTFIVANGPQIYSVRDYANLLGGSAPPVATRYLAAIASSLPVGAACETIAPNSGLCPTRLVDPLQSFRISEKTMAAYLKMGFAANLGTMPLSGNVGVRYTDTERNALGAIRRASGLVDPLEIKSRFVDWLPSAVAKLELTDKLLLRAGYAKVLGLPDSVDLSPDLILNRLSPYNGSSGNPRLDPLRADQYDLALEWYFARGAALTFGAFYKNVKTFIFSRAAYEIPPGEAAPPGQPEGFLVTRPFNGTGGKVKGVEVLFQAPFSFLPAPLDGFGVVANFSYIDSTTSLLDRNAQELPLQGLSKVNYNLVGYYEKGGFGARVAYNYRDKFFDSVGPGSTAIYYAPYRTLDASVRYEFGAFTVFADASNLTNQVQRRYVESPEATSFYGLQGRRFSVGFNAKF</sequence>
<keyword evidence="3 8" id="KW-1134">Transmembrane beta strand</keyword>
<feature type="signal peptide" evidence="10">
    <location>
        <begin position="1"/>
        <end position="23"/>
    </location>
</feature>
<dbReference type="InterPro" id="IPR000531">
    <property type="entry name" value="Beta-barrel_TonB"/>
</dbReference>
<dbReference type="SUPFAM" id="SSF56935">
    <property type="entry name" value="Porins"/>
    <property type="match status" value="1"/>
</dbReference>
<proteinExistence type="inferred from homology"/>
<evidence type="ECO:0000256" key="8">
    <source>
        <dbReference type="PROSITE-ProRule" id="PRU01360"/>
    </source>
</evidence>
<evidence type="ECO:0000313" key="14">
    <source>
        <dbReference type="Proteomes" id="UP000229081"/>
    </source>
</evidence>
<evidence type="ECO:0000256" key="3">
    <source>
        <dbReference type="ARBA" id="ARBA00022452"/>
    </source>
</evidence>
<dbReference type="EMBL" id="CP024923">
    <property type="protein sequence ID" value="ATY32555.1"/>
    <property type="molecule type" value="Genomic_DNA"/>
</dbReference>
<dbReference type="InterPro" id="IPR039426">
    <property type="entry name" value="TonB-dep_rcpt-like"/>
</dbReference>
<dbReference type="InterPro" id="IPR012910">
    <property type="entry name" value="Plug_dom"/>
</dbReference>
<gene>
    <name evidence="13" type="ORF">CVN68_11690</name>
</gene>
<evidence type="ECO:0000256" key="1">
    <source>
        <dbReference type="ARBA" id="ARBA00004571"/>
    </source>
</evidence>
<keyword evidence="13" id="KW-0675">Receptor</keyword>
<dbReference type="InterPro" id="IPR036942">
    <property type="entry name" value="Beta-barrel_TonB_sf"/>
</dbReference>
<evidence type="ECO:0000256" key="9">
    <source>
        <dbReference type="RuleBase" id="RU003357"/>
    </source>
</evidence>
<accession>A0A2K8MFA7</accession>
<organism evidence="13 14">
    <name type="scientific">Sphingomonas psychrotolerans</name>
    <dbReference type="NCBI Taxonomy" id="1327635"/>
    <lineage>
        <taxon>Bacteria</taxon>
        <taxon>Pseudomonadati</taxon>
        <taxon>Pseudomonadota</taxon>
        <taxon>Alphaproteobacteria</taxon>
        <taxon>Sphingomonadales</taxon>
        <taxon>Sphingomonadaceae</taxon>
        <taxon>Sphingomonas</taxon>
    </lineage>
</organism>
<keyword evidence="6 8" id="KW-0472">Membrane</keyword>
<dbReference type="CDD" id="cd01347">
    <property type="entry name" value="ligand_gated_channel"/>
    <property type="match status" value="1"/>
</dbReference>
<feature type="domain" description="TonB-dependent receptor plug" evidence="12">
    <location>
        <begin position="61"/>
        <end position="164"/>
    </location>
</feature>
<evidence type="ECO:0000259" key="11">
    <source>
        <dbReference type="Pfam" id="PF00593"/>
    </source>
</evidence>
<dbReference type="Gene3D" id="2.40.170.20">
    <property type="entry name" value="TonB-dependent receptor, beta-barrel domain"/>
    <property type="match status" value="1"/>
</dbReference>
<dbReference type="KEGG" id="sphc:CVN68_11690"/>
<evidence type="ECO:0000259" key="12">
    <source>
        <dbReference type="Pfam" id="PF07715"/>
    </source>
</evidence>
<dbReference type="PROSITE" id="PS52016">
    <property type="entry name" value="TONB_DEPENDENT_REC_3"/>
    <property type="match status" value="1"/>
</dbReference>
<evidence type="ECO:0000313" key="13">
    <source>
        <dbReference type="EMBL" id="ATY32555.1"/>
    </source>
</evidence>
<feature type="chain" id="PRO_5014642368" evidence="10">
    <location>
        <begin position="24"/>
        <end position="902"/>
    </location>
</feature>
<feature type="domain" description="TonB-dependent receptor-like beta-barrel" evidence="11">
    <location>
        <begin position="431"/>
        <end position="869"/>
    </location>
</feature>
<dbReference type="GO" id="GO:0009279">
    <property type="term" value="C:cell outer membrane"/>
    <property type="evidence" value="ECO:0007669"/>
    <property type="project" value="UniProtKB-SubCell"/>
</dbReference>
<evidence type="ECO:0000256" key="2">
    <source>
        <dbReference type="ARBA" id="ARBA00022448"/>
    </source>
</evidence>
<dbReference type="Proteomes" id="UP000229081">
    <property type="component" value="Chromosome"/>
</dbReference>
<dbReference type="NCBIfam" id="TIGR01782">
    <property type="entry name" value="TonB-Xanth-Caul"/>
    <property type="match status" value="1"/>
</dbReference>
<reference evidence="13 14" key="1">
    <citation type="submission" date="2017-11" db="EMBL/GenBank/DDBJ databases">
        <title>Complete genome sequence of Sphingomonas sp. Strain Cra20, a psychrotolerant potential plant growth promoting rhizobacteria.</title>
        <authorList>
            <person name="Luo Y."/>
        </authorList>
    </citation>
    <scope>NUCLEOTIDE SEQUENCE [LARGE SCALE GENOMIC DNA]</scope>
    <source>
        <strain evidence="13 14">Cra20</strain>
    </source>
</reference>
<keyword evidence="4 8" id="KW-0812">Transmembrane</keyword>
<dbReference type="PANTHER" id="PTHR40980">
    <property type="entry name" value="PLUG DOMAIN-CONTAINING PROTEIN"/>
    <property type="match status" value="1"/>
</dbReference>
<dbReference type="AlphaFoldDB" id="A0A2K8MFA7"/>
<evidence type="ECO:0000256" key="7">
    <source>
        <dbReference type="ARBA" id="ARBA00023237"/>
    </source>
</evidence>
<dbReference type="PANTHER" id="PTHR40980:SF3">
    <property type="entry name" value="TONB-DEPENDENT RECEPTOR-LIKE BETA-BARREL DOMAIN-CONTAINING PROTEIN"/>
    <property type="match status" value="1"/>
</dbReference>
<dbReference type="Gene3D" id="2.170.130.10">
    <property type="entry name" value="TonB-dependent receptor, plug domain"/>
    <property type="match status" value="1"/>
</dbReference>
<dbReference type="InterPro" id="IPR037066">
    <property type="entry name" value="Plug_dom_sf"/>
</dbReference>
<name>A0A2K8MFA7_9SPHN</name>
<dbReference type="Pfam" id="PF00593">
    <property type="entry name" value="TonB_dep_Rec_b-barrel"/>
    <property type="match status" value="1"/>
</dbReference>
<keyword evidence="14" id="KW-1185">Reference proteome</keyword>